<dbReference type="OrthoDB" id="6768135at2759"/>
<name>A0A5N4ALU9_PHOPY</name>
<protein>
    <recommendedName>
        <fullName evidence="1">C2H2-type domain-containing protein</fullName>
    </recommendedName>
</protein>
<keyword evidence="3" id="KW-1185">Reference proteome</keyword>
<accession>A0A5N4ALU9</accession>
<sequence length="528" mass="60755">MNCIFCEKFCINVNQLFTHIKFKHNDAKHFSCNESGCHRQYQNLHMFKKHLVNKHKFNKFCVNKGQLDVRLNDQNITTNVSLLSEFHESNASLSNVPQCNGPSDVQILENVGDISSRHINENIRLSVINFISKLHNNASLNRTDINQIINDTAELFSTGFITMIKNKIKPYMTNAPVELIEEIEAVFNHLDNPFFDLKTEHLRIKYFEKSNYFIKPQSFAIGTLTDTLRKNDKIILNIKESEGIFISMIDTLQAFLELPGVLEKIFEYKHFLETSSNSIQNLMQANYWRKLVTKLPNKILLPLIIYYDDFESSNPLGSHAGVYKIGAVYYTLPVIPPQYSSQLDNIFLVQLFNANDKTAFGNHAVFSKLVAELTTLENTGLNVKYSGQNINICFPLVLLVGDNLGIHSVLGYHESFSSNYPCRFCIADKKLIHSQLVEDTQLARNEKNYETDVATCSRGIKERCVFNSLPNFHPTKNTACDIMHDLLEGVCRYDMAKIISTFIKDRYFTLNSLNNRIRFFQYNSLNQR</sequence>
<reference evidence="2 3" key="1">
    <citation type="journal article" date="2018" name="Elife">
        <title>Firefly genomes illuminate parallel origins of bioluminescence in beetles.</title>
        <authorList>
            <person name="Fallon T.R."/>
            <person name="Lower S.E."/>
            <person name="Chang C.H."/>
            <person name="Bessho-Uehara M."/>
            <person name="Martin G.J."/>
            <person name="Bewick A.J."/>
            <person name="Behringer M."/>
            <person name="Debat H.J."/>
            <person name="Wong I."/>
            <person name="Day J.C."/>
            <person name="Suvorov A."/>
            <person name="Silva C.J."/>
            <person name="Stanger-Hall K.F."/>
            <person name="Hall D.W."/>
            <person name="Schmitz R.J."/>
            <person name="Nelson D.R."/>
            <person name="Lewis S.M."/>
            <person name="Shigenobu S."/>
            <person name="Bybee S.M."/>
            <person name="Larracuente A.M."/>
            <person name="Oba Y."/>
            <person name="Weng J.K."/>
        </authorList>
    </citation>
    <scope>NUCLEOTIDE SEQUENCE [LARGE SCALE GENOMIC DNA]</scope>
    <source>
        <strain evidence="2">1611_PpyrPB1</strain>
        <tissue evidence="2">Whole body</tissue>
    </source>
</reference>
<organism evidence="2 3">
    <name type="scientific">Photinus pyralis</name>
    <name type="common">Common eastern firefly</name>
    <name type="synonym">Lampyris pyralis</name>
    <dbReference type="NCBI Taxonomy" id="7054"/>
    <lineage>
        <taxon>Eukaryota</taxon>
        <taxon>Metazoa</taxon>
        <taxon>Ecdysozoa</taxon>
        <taxon>Arthropoda</taxon>
        <taxon>Hexapoda</taxon>
        <taxon>Insecta</taxon>
        <taxon>Pterygota</taxon>
        <taxon>Neoptera</taxon>
        <taxon>Endopterygota</taxon>
        <taxon>Coleoptera</taxon>
        <taxon>Polyphaga</taxon>
        <taxon>Elateriformia</taxon>
        <taxon>Elateroidea</taxon>
        <taxon>Lampyridae</taxon>
        <taxon>Lampyrinae</taxon>
        <taxon>Photinus</taxon>
    </lineage>
</organism>
<evidence type="ECO:0000313" key="3">
    <source>
        <dbReference type="Proteomes" id="UP000327044"/>
    </source>
</evidence>
<feature type="domain" description="C2H2-type" evidence="1">
    <location>
        <begin position="3"/>
        <end position="24"/>
    </location>
</feature>
<dbReference type="InParanoid" id="A0A5N4ALU9"/>
<gene>
    <name evidence="2" type="ORF">PPYR_09226</name>
</gene>
<dbReference type="SMART" id="SM00355">
    <property type="entry name" value="ZnF_C2H2"/>
    <property type="match status" value="2"/>
</dbReference>
<dbReference type="Proteomes" id="UP000327044">
    <property type="component" value="Unassembled WGS sequence"/>
</dbReference>
<proteinExistence type="predicted"/>
<comment type="caution">
    <text evidence="2">The sequence shown here is derived from an EMBL/GenBank/DDBJ whole genome shotgun (WGS) entry which is preliminary data.</text>
</comment>
<dbReference type="AlphaFoldDB" id="A0A5N4ALU9"/>
<feature type="domain" description="C2H2-type" evidence="1">
    <location>
        <begin position="32"/>
        <end position="55"/>
    </location>
</feature>
<dbReference type="EMBL" id="VVIM01000006">
    <property type="protein sequence ID" value="KAB0798233.1"/>
    <property type="molecule type" value="Genomic_DNA"/>
</dbReference>
<dbReference type="InterPro" id="IPR013087">
    <property type="entry name" value="Znf_C2H2_type"/>
</dbReference>
<dbReference type="PROSITE" id="PS00028">
    <property type="entry name" value="ZINC_FINGER_C2H2_1"/>
    <property type="match status" value="2"/>
</dbReference>
<evidence type="ECO:0000313" key="2">
    <source>
        <dbReference type="EMBL" id="KAB0798233.1"/>
    </source>
</evidence>
<evidence type="ECO:0000259" key="1">
    <source>
        <dbReference type="PROSITE" id="PS00028"/>
    </source>
</evidence>